<evidence type="ECO:0000313" key="2">
    <source>
        <dbReference type="Proteomes" id="UP000076798"/>
    </source>
</evidence>
<keyword evidence="2" id="KW-1185">Reference proteome</keyword>
<dbReference type="EMBL" id="KV428017">
    <property type="protein sequence ID" value="KZT41970.1"/>
    <property type="molecule type" value="Genomic_DNA"/>
</dbReference>
<dbReference type="Proteomes" id="UP000076798">
    <property type="component" value="Unassembled WGS sequence"/>
</dbReference>
<evidence type="ECO:0000313" key="1">
    <source>
        <dbReference type="EMBL" id="KZT41970.1"/>
    </source>
</evidence>
<protein>
    <submittedName>
        <fullName evidence="1">Uncharacterized protein</fullName>
    </submittedName>
</protein>
<sequence>MDKLVSKSLRSSSFCALQICQCDDRRAIMRKCRRQSPSGSGAFGYADLNQVQFYLRRSGKSTEASLRPIVPMLKLIPPTLVNRGLQTIHTHSLGRVCSPMKMVEKPLASPAFLVGSGDFRSLQNPFFVRLTVDWISCLPTLVFEHEPIRGECLTIARTTADKRISHRKGLTASETS</sequence>
<dbReference type="AlphaFoldDB" id="A0A166GSK9"/>
<gene>
    <name evidence="1" type="ORF">SISSUDRAFT_181581</name>
</gene>
<accession>A0A166GSK9</accession>
<organism evidence="1 2">
    <name type="scientific">Sistotremastrum suecicum HHB10207 ss-3</name>
    <dbReference type="NCBI Taxonomy" id="1314776"/>
    <lineage>
        <taxon>Eukaryota</taxon>
        <taxon>Fungi</taxon>
        <taxon>Dikarya</taxon>
        <taxon>Basidiomycota</taxon>
        <taxon>Agaricomycotina</taxon>
        <taxon>Agaricomycetes</taxon>
        <taxon>Sistotremastrales</taxon>
        <taxon>Sistotremastraceae</taxon>
        <taxon>Sistotremastrum</taxon>
    </lineage>
</organism>
<name>A0A166GSK9_9AGAM</name>
<proteinExistence type="predicted"/>
<reference evidence="1 2" key="1">
    <citation type="journal article" date="2016" name="Mol. Biol. Evol.">
        <title>Comparative Genomics of Early-Diverging Mushroom-Forming Fungi Provides Insights into the Origins of Lignocellulose Decay Capabilities.</title>
        <authorList>
            <person name="Nagy L.G."/>
            <person name="Riley R."/>
            <person name="Tritt A."/>
            <person name="Adam C."/>
            <person name="Daum C."/>
            <person name="Floudas D."/>
            <person name="Sun H."/>
            <person name="Yadav J.S."/>
            <person name="Pangilinan J."/>
            <person name="Larsson K.H."/>
            <person name="Matsuura K."/>
            <person name="Barry K."/>
            <person name="Labutti K."/>
            <person name="Kuo R."/>
            <person name="Ohm R.A."/>
            <person name="Bhattacharya S.S."/>
            <person name="Shirouzu T."/>
            <person name="Yoshinaga Y."/>
            <person name="Martin F.M."/>
            <person name="Grigoriev I.V."/>
            <person name="Hibbett D.S."/>
        </authorList>
    </citation>
    <scope>NUCLEOTIDE SEQUENCE [LARGE SCALE GENOMIC DNA]</scope>
    <source>
        <strain evidence="1 2">HHB10207 ss-3</strain>
    </source>
</reference>